<keyword evidence="3" id="KW-1185">Reference proteome</keyword>
<reference evidence="2" key="1">
    <citation type="submission" date="2024-05" db="EMBL/GenBank/DDBJ databases">
        <title>Whole genome shotgun sequence of Streptomyces hydrogenans NBRC 13475.</title>
        <authorList>
            <person name="Komaki H."/>
            <person name="Tamura T."/>
        </authorList>
    </citation>
    <scope>NUCLEOTIDE SEQUENCE</scope>
    <source>
        <strain evidence="2">NBRC 13475</strain>
    </source>
</reference>
<feature type="region of interest" description="Disordered" evidence="1">
    <location>
        <begin position="87"/>
        <end position="156"/>
    </location>
</feature>
<evidence type="ECO:0000256" key="1">
    <source>
        <dbReference type="SAM" id="MobiDB-lite"/>
    </source>
</evidence>
<proteinExistence type="predicted"/>
<accession>A0ABQ3PKF9</accession>
<feature type="compositionally biased region" description="Low complexity" evidence="1">
    <location>
        <begin position="134"/>
        <end position="145"/>
    </location>
</feature>
<organism evidence="2 3">
    <name type="scientific">Streptomyces hydrogenans</name>
    <dbReference type="NCBI Taxonomy" id="1873719"/>
    <lineage>
        <taxon>Bacteria</taxon>
        <taxon>Bacillati</taxon>
        <taxon>Actinomycetota</taxon>
        <taxon>Actinomycetes</taxon>
        <taxon>Kitasatosporales</taxon>
        <taxon>Streptomycetaceae</taxon>
        <taxon>Streptomyces</taxon>
    </lineage>
</organism>
<evidence type="ECO:0000313" key="2">
    <source>
        <dbReference type="EMBL" id="GHI25499.1"/>
    </source>
</evidence>
<comment type="caution">
    <text evidence="2">The sequence shown here is derived from an EMBL/GenBank/DDBJ whole genome shotgun (WGS) entry which is preliminary data.</text>
</comment>
<dbReference type="Proteomes" id="UP001052739">
    <property type="component" value="Unassembled WGS sequence"/>
</dbReference>
<evidence type="ECO:0000313" key="3">
    <source>
        <dbReference type="Proteomes" id="UP001052739"/>
    </source>
</evidence>
<name>A0ABQ3PKF9_9ACTN</name>
<dbReference type="EMBL" id="BNDW01000076">
    <property type="protein sequence ID" value="GHI25499.1"/>
    <property type="molecule type" value="Genomic_DNA"/>
</dbReference>
<gene>
    <name evidence="2" type="ORF">Shyd_68700</name>
</gene>
<sequence length="170" mass="17969">MRTEWEADPARLPARGADLTVPRPVRRGGGEGGGGGGACGQLCIPSWGGAVTPCTGGSFGKLPPARARSGSGACTRRAVMTAARLYGRHGPGADDRALHPHDPRAYTSRTPRCKRHSEHNPGSLAGPDRPDGLAAVRGARRAPGPQDLPKFHVRGPNEQLFEESMVWARR</sequence>
<protein>
    <submittedName>
        <fullName evidence="2">Uncharacterized protein</fullName>
    </submittedName>
</protein>
<feature type="compositionally biased region" description="Basic and acidic residues" evidence="1">
    <location>
        <begin position="91"/>
        <end position="104"/>
    </location>
</feature>